<dbReference type="RefSeq" id="WP_119585729.1">
    <property type="nucleotide sequence ID" value="NZ_CAWODQ010000012.1"/>
</dbReference>
<keyword evidence="2" id="KW-0732">Signal</keyword>
<organism evidence="3 4">
    <name type="scientific">Aurantiacibacter zhengii</name>
    <dbReference type="NCBI Taxonomy" id="2307003"/>
    <lineage>
        <taxon>Bacteria</taxon>
        <taxon>Pseudomonadati</taxon>
        <taxon>Pseudomonadota</taxon>
        <taxon>Alphaproteobacteria</taxon>
        <taxon>Sphingomonadales</taxon>
        <taxon>Erythrobacteraceae</taxon>
        <taxon>Aurantiacibacter</taxon>
    </lineage>
</organism>
<comment type="caution">
    <text evidence="3">The sequence shown here is derived from an EMBL/GenBank/DDBJ whole genome shotgun (WGS) entry which is preliminary data.</text>
</comment>
<protein>
    <submittedName>
        <fullName evidence="3">Uncharacterized protein</fullName>
    </submittedName>
</protein>
<evidence type="ECO:0000256" key="1">
    <source>
        <dbReference type="SAM" id="Phobius"/>
    </source>
</evidence>
<reference evidence="3 4" key="1">
    <citation type="submission" date="2018-08" db="EMBL/GenBank/DDBJ databases">
        <title>Erythrobacter zhengii sp.nov., a bacterium isolated from deep-sea sediment.</title>
        <authorList>
            <person name="Fang C."/>
            <person name="Wu Y.-H."/>
            <person name="Sun C."/>
            <person name="Wang H."/>
            <person name="Cheng H."/>
            <person name="Meng F.-X."/>
            <person name="Wang C.-S."/>
            <person name="Xu X.-W."/>
        </authorList>
    </citation>
    <scope>NUCLEOTIDE SEQUENCE [LARGE SCALE GENOMIC DNA]</scope>
    <source>
        <strain evidence="3 4">V18</strain>
    </source>
</reference>
<feature type="transmembrane region" description="Helical" evidence="1">
    <location>
        <begin position="46"/>
        <end position="67"/>
    </location>
</feature>
<dbReference type="Proteomes" id="UP000286576">
    <property type="component" value="Unassembled WGS sequence"/>
</dbReference>
<keyword evidence="1" id="KW-0812">Transmembrane</keyword>
<keyword evidence="4" id="KW-1185">Reference proteome</keyword>
<dbReference type="EMBL" id="QXFL01000002">
    <property type="protein sequence ID" value="RIV87879.1"/>
    <property type="molecule type" value="Genomic_DNA"/>
</dbReference>
<evidence type="ECO:0000313" key="4">
    <source>
        <dbReference type="Proteomes" id="UP000286576"/>
    </source>
</evidence>
<name>A0A418NV34_9SPHN</name>
<sequence>MTKKLFTTLAAGVALVATPVLAQSDMAQRAAAEFQNAERLGGDDDGGSYILLGIAALGLIVASVVIATGGDDEDLPTSP</sequence>
<gene>
    <name evidence="3" type="ORF">D2V07_06060</name>
</gene>
<evidence type="ECO:0000256" key="2">
    <source>
        <dbReference type="SAM" id="SignalP"/>
    </source>
</evidence>
<feature type="signal peptide" evidence="2">
    <location>
        <begin position="1"/>
        <end position="22"/>
    </location>
</feature>
<evidence type="ECO:0000313" key="3">
    <source>
        <dbReference type="EMBL" id="RIV87879.1"/>
    </source>
</evidence>
<dbReference type="AlphaFoldDB" id="A0A418NV34"/>
<proteinExistence type="predicted"/>
<keyword evidence="1" id="KW-1133">Transmembrane helix</keyword>
<keyword evidence="1" id="KW-0472">Membrane</keyword>
<accession>A0A418NV34</accession>
<feature type="chain" id="PRO_5019083170" evidence="2">
    <location>
        <begin position="23"/>
        <end position="79"/>
    </location>
</feature>